<keyword evidence="4" id="KW-0472">Membrane</keyword>
<feature type="transmembrane region" description="Helical" evidence="4">
    <location>
        <begin position="88"/>
        <end position="108"/>
    </location>
</feature>
<protein>
    <submittedName>
        <fullName evidence="5">Uncharacterized protein</fullName>
    </submittedName>
</protein>
<name>A0AAD7B3L7_9AGAR</name>
<dbReference type="EMBL" id="JARKIF010000040">
    <property type="protein sequence ID" value="KAJ7609527.1"/>
    <property type="molecule type" value="Genomic_DNA"/>
</dbReference>
<dbReference type="SUPFAM" id="SSF48403">
    <property type="entry name" value="Ankyrin repeat"/>
    <property type="match status" value="1"/>
</dbReference>
<evidence type="ECO:0000256" key="4">
    <source>
        <dbReference type="SAM" id="Phobius"/>
    </source>
</evidence>
<feature type="transmembrane region" description="Helical" evidence="4">
    <location>
        <begin position="282"/>
        <end position="304"/>
    </location>
</feature>
<keyword evidence="6" id="KW-1185">Reference proteome</keyword>
<dbReference type="InterPro" id="IPR036770">
    <property type="entry name" value="Ankyrin_rpt-contain_sf"/>
</dbReference>
<dbReference type="PROSITE" id="PS50088">
    <property type="entry name" value="ANK_REPEAT"/>
    <property type="match status" value="3"/>
</dbReference>
<dbReference type="PRINTS" id="PR01415">
    <property type="entry name" value="ANKYRIN"/>
</dbReference>
<comment type="caution">
    <text evidence="5">The sequence shown here is derived from an EMBL/GenBank/DDBJ whole genome shotgun (WGS) entry which is preliminary data.</text>
</comment>
<evidence type="ECO:0000313" key="5">
    <source>
        <dbReference type="EMBL" id="KAJ7609527.1"/>
    </source>
</evidence>
<feature type="transmembrane region" description="Helical" evidence="4">
    <location>
        <begin position="316"/>
        <end position="337"/>
    </location>
</feature>
<keyword evidence="1" id="KW-0677">Repeat</keyword>
<organism evidence="5 6">
    <name type="scientific">Roridomyces roridus</name>
    <dbReference type="NCBI Taxonomy" id="1738132"/>
    <lineage>
        <taxon>Eukaryota</taxon>
        <taxon>Fungi</taxon>
        <taxon>Dikarya</taxon>
        <taxon>Basidiomycota</taxon>
        <taxon>Agaricomycotina</taxon>
        <taxon>Agaricomycetes</taxon>
        <taxon>Agaricomycetidae</taxon>
        <taxon>Agaricales</taxon>
        <taxon>Marasmiineae</taxon>
        <taxon>Mycenaceae</taxon>
        <taxon>Roridomyces</taxon>
    </lineage>
</organism>
<proteinExistence type="predicted"/>
<feature type="transmembrane region" description="Helical" evidence="4">
    <location>
        <begin position="160"/>
        <end position="183"/>
    </location>
</feature>
<evidence type="ECO:0000256" key="3">
    <source>
        <dbReference type="PROSITE-ProRule" id="PRU00023"/>
    </source>
</evidence>
<dbReference type="Proteomes" id="UP001221142">
    <property type="component" value="Unassembled WGS sequence"/>
</dbReference>
<feature type="transmembrane region" description="Helical" evidence="4">
    <location>
        <begin position="226"/>
        <end position="251"/>
    </location>
</feature>
<feature type="repeat" description="ANK" evidence="3">
    <location>
        <begin position="452"/>
        <end position="478"/>
    </location>
</feature>
<keyword evidence="4" id="KW-1133">Transmembrane helix</keyword>
<sequence length="506" mass="55525">MTTLPQPPCIPSNPDISGIGVRAAIYIQNLLGFIPVISALWEGQVAEYELEAVETQSNTMLITAFGMLISAAVQAQTELGLSIFHTNIILALSWMCSANTFIYLLLYAQRRSQFGSGLVWEDLVQRRWFGKKQRNECKEDSTVDDPRSILQTIFRVQLSGFATITILGSLHLSVMSAVGLWLWSNPRVFGNPQEVDQCALIYTSLVILGVPVPLRSESLRIASLVVYSIFVVPGLNLMIPMAFFLCGALSYRAFHGHTWRLHLEGSQKRLVRILSALRSNPFLLPTFTALLFLLAITTAFAGIVELTLRYNEPFELPGQGVWSFGQVLAVTLLVLPLRDLRVFGAKRGYTTQLTNVVRSARADAAVVVRDLVMKGADVNVWVSDSTYLTALHLAVSHLRDTELVHMLLVYGAQPNVQDATGFTALHTAVTHGDLPIARLLLSHGADPNIQGERQTALGIAAHAGNTQMVRLLLEHGADSGESPYSGNNGIDFCSQRTRGGVECWPS</sequence>
<dbReference type="SMART" id="SM00248">
    <property type="entry name" value="ANK"/>
    <property type="match status" value="4"/>
</dbReference>
<dbReference type="Pfam" id="PF12796">
    <property type="entry name" value="Ank_2"/>
    <property type="match status" value="1"/>
</dbReference>
<gene>
    <name evidence="5" type="ORF">FB45DRAFT_368446</name>
</gene>
<dbReference type="PROSITE" id="PS50297">
    <property type="entry name" value="ANK_REP_REGION"/>
    <property type="match status" value="2"/>
</dbReference>
<dbReference type="AlphaFoldDB" id="A0AAD7B3L7"/>
<feature type="repeat" description="ANK" evidence="3">
    <location>
        <begin position="420"/>
        <end position="452"/>
    </location>
</feature>
<dbReference type="Gene3D" id="1.25.40.20">
    <property type="entry name" value="Ankyrin repeat-containing domain"/>
    <property type="match status" value="1"/>
</dbReference>
<evidence type="ECO:0000256" key="2">
    <source>
        <dbReference type="ARBA" id="ARBA00023043"/>
    </source>
</evidence>
<reference evidence="5" key="1">
    <citation type="submission" date="2023-03" db="EMBL/GenBank/DDBJ databases">
        <title>Massive genome expansion in bonnet fungi (Mycena s.s.) driven by repeated elements and novel gene families across ecological guilds.</title>
        <authorList>
            <consortium name="Lawrence Berkeley National Laboratory"/>
            <person name="Harder C.B."/>
            <person name="Miyauchi S."/>
            <person name="Viragh M."/>
            <person name="Kuo A."/>
            <person name="Thoen E."/>
            <person name="Andreopoulos B."/>
            <person name="Lu D."/>
            <person name="Skrede I."/>
            <person name="Drula E."/>
            <person name="Henrissat B."/>
            <person name="Morin E."/>
            <person name="Kohler A."/>
            <person name="Barry K."/>
            <person name="LaButti K."/>
            <person name="Morin E."/>
            <person name="Salamov A."/>
            <person name="Lipzen A."/>
            <person name="Mereny Z."/>
            <person name="Hegedus B."/>
            <person name="Baldrian P."/>
            <person name="Stursova M."/>
            <person name="Weitz H."/>
            <person name="Taylor A."/>
            <person name="Grigoriev I.V."/>
            <person name="Nagy L.G."/>
            <person name="Martin F."/>
            <person name="Kauserud H."/>
        </authorList>
    </citation>
    <scope>NUCLEOTIDE SEQUENCE</scope>
    <source>
        <strain evidence="5">9284</strain>
    </source>
</reference>
<evidence type="ECO:0000313" key="6">
    <source>
        <dbReference type="Proteomes" id="UP001221142"/>
    </source>
</evidence>
<accession>A0AAD7B3L7</accession>
<keyword evidence="4" id="KW-0812">Transmembrane</keyword>
<evidence type="ECO:0000256" key="1">
    <source>
        <dbReference type="ARBA" id="ARBA00022737"/>
    </source>
</evidence>
<keyword evidence="2 3" id="KW-0040">ANK repeat</keyword>
<dbReference type="PANTHER" id="PTHR24198">
    <property type="entry name" value="ANKYRIN REPEAT AND PROTEIN KINASE DOMAIN-CONTAINING PROTEIN"/>
    <property type="match status" value="1"/>
</dbReference>
<dbReference type="PANTHER" id="PTHR24198:SF165">
    <property type="entry name" value="ANKYRIN REPEAT-CONTAINING PROTEIN-RELATED"/>
    <property type="match status" value="1"/>
</dbReference>
<feature type="repeat" description="ANK" evidence="3">
    <location>
        <begin position="386"/>
        <end position="419"/>
    </location>
</feature>
<dbReference type="InterPro" id="IPR002110">
    <property type="entry name" value="Ankyrin_rpt"/>
</dbReference>